<name>A0AB73SH50_9BACI</name>
<accession>A0AB73SH50</accession>
<gene>
    <name evidence="1" type="ORF">CN694_00450</name>
</gene>
<proteinExistence type="predicted"/>
<reference evidence="1 2" key="1">
    <citation type="submission" date="2017-09" db="EMBL/GenBank/DDBJ databases">
        <title>Large-scale bioinformatics analysis of Bacillus genomes uncovers conserved roles of natural products in bacterial physiology.</title>
        <authorList>
            <consortium name="Agbiome Team Llc"/>
            <person name="Bleich R.M."/>
            <person name="Kirk G.J."/>
            <person name="Santa Maria K.C."/>
            <person name="Allen S.E."/>
            <person name="Farag S."/>
            <person name="Shank E.A."/>
            <person name="Bowers A."/>
        </authorList>
    </citation>
    <scope>NUCLEOTIDE SEQUENCE [LARGE SCALE GENOMIC DNA]</scope>
    <source>
        <strain evidence="1 2">AFS000414</strain>
    </source>
</reference>
<evidence type="ECO:0000313" key="2">
    <source>
        <dbReference type="Proteomes" id="UP000220435"/>
    </source>
</evidence>
<organism evidence="1 2">
    <name type="scientific">Bacillus wiedmannii</name>
    <dbReference type="NCBI Taxonomy" id="1890302"/>
    <lineage>
        <taxon>Bacteria</taxon>
        <taxon>Bacillati</taxon>
        <taxon>Bacillota</taxon>
        <taxon>Bacilli</taxon>
        <taxon>Bacillales</taxon>
        <taxon>Bacillaceae</taxon>
        <taxon>Bacillus</taxon>
        <taxon>Bacillus cereus group</taxon>
    </lineage>
</organism>
<dbReference type="EMBL" id="NUFG01000001">
    <property type="protein sequence ID" value="PEK27503.1"/>
    <property type="molecule type" value="Genomic_DNA"/>
</dbReference>
<sequence length="62" mass="7259">MPSGKENYSFCALRSIHYYDIVNLDHYNVPNKTNPISKANEKQIIITLMEYIIPKKELAYKP</sequence>
<protein>
    <submittedName>
        <fullName evidence="1">Uncharacterized protein</fullName>
    </submittedName>
</protein>
<evidence type="ECO:0000313" key="1">
    <source>
        <dbReference type="EMBL" id="PEK27503.1"/>
    </source>
</evidence>
<comment type="caution">
    <text evidence="1">The sequence shown here is derived from an EMBL/GenBank/DDBJ whole genome shotgun (WGS) entry which is preliminary data.</text>
</comment>
<dbReference type="Proteomes" id="UP000220435">
    <property type="component" value="Unassembled WGS sequence"/>
</dbReference>
<dbReference type="AlphaFoldDB" id="A0AB73SH50"/>